<dbReference type="AlphaFoldDB" id="A0A1X9MAU6"/>
<gene>
    <name evidence="1" type="ORF">BkAM31D_12240</name>
</gene>
<accession>A0A1X9MAU6</accession>
<dbReference type="STRING" id="199441.BkAM31D_12240"/>
<dbReference type="RefSeq" id="WP_066149119.1">
    <property type="nucleotide sequence ID" value="NZ_CP020814.1"/>
</dbReference>
<organism evidence="1 2">
    <name type="scientific">Halalkalibacter krulwichiae</name>
    <dbReference type="NCBI Taxonomy" id="199441"/>
    <lineage>
        <taxon>Bacteria</taxon>
        <taxon>Bacillati</taxon>
        <taxon>Bacillota</taxon>
        <taxon>Bacilli</taxon>
        <taxon>Bacillales</taxon>
        <taxon>Bacillaceae</taxon>
        <taxon>Halalkalibacter</taxon>
    </lineage>
</organism>
<protein>
    <submittedName>
        <fullName evidence="1">Uncharacterized protein</fullName>
    </submittedName>
</protein>
<evidence type="ECO:0000313" key="1">
    <source>
        <dbReference type="EMBL" id="ARK30537.1"/>
    </source>
</evidence>
<evidence type="ECO:0000313" key="2">
    <source>
        <dbReference type="Proteomes" id="UP000193006"/>
    </source>
</evidence>
<proteinExistence type="predicted"/>
<sequence length="212" mass="24975">MYIQNSLHFIYNDETYLQDNFQISRKEAIHCVAGICRTVKWLEASIFKEVLDDVRCHITDEPINFPGELVINEGEPFEPIIYMNVMAITEDFQNKEYVIDLKKNTATCFEYASFILLHEVGHYIHALIGGRGKNKREKLFDYFDGGQYYYNRYMQKMVKGISNKEKKMYRNIPHEKAADQFAMQYVQEIPIIRLDSKLLTCNLLKMVGNRTE</sequence>
<reference evidence="1 2" key="1">
    <citation type="submission" date="2017-04" db="EMBL/GenBank/DDBJ databases">
        <title>Bacillus krulwichiae AM31D Genome sequencing and assembly.</title>
        <authorList>
            <person name="Krulwich T.A."/>
            <person name="Anastor L."/>
            <person name="Ehrlich R."/>
            <person name="Ehrlich G.D."/>
            <person name="Janto B."/>
        </authorList>
    </citation>
    <scope>NUCLEOTIDE SEQUENCE [LARGE SCALE GENOMIC DNA]</scope>
    <source>
        <strain evidence="1 2">AM31D</strain>
    </source>
</reference>
<dbReference type="Proteomes" id="UP000193006">
    <property type="component" value="Chromosome"/>
</dbReference>
<name>A0A1X9MAU6_9BACI</name>
<keyword evidence="2" id="KW-1185">Reference proteome</keyword>
<dbReference type="KEGG" id="bkw:BkAM31D_12240"/>
<dbReference type="EMBL" id="CP020814">
    <property type="protein sequence ID" value="ARK30537.1"/>
    <property type="molecule type" value="Genomic_DNA"/>
</dbReference>